<dbReference type="Proteomes" id="UP000010366">
    <property type="component" value="Chromosome"/>
</dbReference>
<reference evidence="1 2" key="1">
    <citation type="submission" date="2012-05" db="EMBL/GenBank/DDBJ databases">
        <title>Finished chromosome of genome of Chamaesiphon sp. PCC 6605.</title>
        <authorList>
            <consortium name="US DOE Joint Genome Institute"/>
            <person name="Gugger M."/>
            <person name="Coursin T."/>
            <person name="Rippka R."/>
            <person name="Tandeau De Marsac N."/>
            <person name="Huntemann M."/>
            <person name="Wei C.-L."/>
            <person name="Han J."/>
            <person name="Detter J.C."/>
            <person name="Han C."/>
            <person name="Tapia R."/>
            <person name="Chen A."/>
            <person name="Kyrpides N."/>
            <person name="Mavromatis K."/>
            <person name="Markowitz V."/>
            <person name="Szeto E."/>
            <person name="Ivanova N."/>
            <person name="Pagani I."/>
            <person name="Pati A."/>
            <person name="Goodwin L."/>
            <person name="Nordberg H.P."/>
            <person name="Cantor M.N."/>
            <person name="Hua S.X."/>
            <person name="Woyke T."/>
            <person name="Kerfeld C.A."/>
        </authorList>
    </citation>
    <scope>NUCLEOTIDE SEQUENCE [LARGE SCALE GENOMIC DNA]</scope>
    <source>
        <strain evidence="2">ATCC 27169 / PCC 6605</strain>
    </source>
</reference>
<name>K9UCD8_CHAP6</name>
<dbReference type="EMBL" id="CP003600">
    <property type="protein sequence ID" value="AFY91874.1"/>
    <property type="molecule type" value="Genomic_DNA"/>
</dbReference>
<evidence type="ECO:0000313" key="2">
    <source>
        <dbReference type="Proteomes" id="UP000010366"/>
    </source>
</evidence>
<proteinExistence type="predicted"/>
<dbReference type="STRING" id="1173020.Cha6605_0595"/>
<keyword evidence="2" id="KW-1185">Reference proteome</keyword>
<dbReference type="KEGG" id="cmp:Cha6605_0595"/>
<sequence>MDLNELPGSELILPGLEDLYEGRNNTIGSLLISLA</sequence>
<evidence type="ECO:0000313" key="1">
    <source>
        <dbReference type="EMBL" id="AFY91874.1"/>
    </source>
</evidence>
<gene>
    <name evidence="1" type="ORF">Cha6605_0595</name>
</gene>
<accession>K9UCD8</accession>
<organism evidence="1 2">
    <name type="scientific">Chamaesiphon minutus (strain ATCC 27169 / PCC 6605)</name>
    <dbReference type="NCBI Taxonomy" id="1173020"/>
    <lineage>
        <taxon>Bacteria</taxon>
        <taxon>Bacillati</taxon>
        <taxon>Cyanobacteriota</taxon>
        <taxon>Cyanophyceae</taxon>
        <taxon>Gomontiellales</taxon>
        <taxon>Chamaesiphonaceae</taxon>
        <taxon>Chamaesiphon</taxon>
    </lineage>
</organism>
<protein>
    <submittedName>
        <fullName evidence="1">Uncharacterized protein</fullName>
    </submittedName>
</protein>
<dbReference type="HOGENOM" id="CLU_3364040_0_0_3"/>
<dbReference type="AlphaFoldDB" id="K9UCD8"/>